<proteinExistence type="predicted"/>
<dbReference type="EMBL" id="CAMXCT020002402">
    <property type="protein sequence ID" value="CAL1151320.1"/>
    <property type="molecule type" value="Genomic_DNA"/>
</dbReference>
<reference evidence="3 4" key="2">
    <citation type="submission" date="2024-05" db="EMBL/GenBank/DDBJ databases">
        <authorList>
            <person name="Chen Y."/>
            <person name="Shah S."/>
            <person name="Dougan E. K."/>
            <person name="Thang M."/>
            <person name="Chan C."/>
        </authorList>
    </citation>
    <scope>NUCLEOTIDE SEQUENCE [LARGE SCALE GENOMIC DNA]</scope>
</reference>
<accession>A0A9P1CV05</accession>
<evidence type="ECO:0000313" key="4">
    <source>
        <dbReference type="Proteomes" id="UP001152797"/>
    </source>
</evidence>
<dbReference type="EMBL" id="CAMXCT030002402">
    <property type="protein sequence ID" value="CAL4785257.1"/>
    <property type="molecule type" value="Genomic_DNA"/>
</dbReference>
<feature type="compositionally biased region" description="Low complexity" evidence="1">
    <location>
        <begin position="103"/>
        <end position="118"/>
    </location>
</feature>
<dbReference type="EMBL" id="CAMXCT010002402">
    <property type="protein sequence ID" value="CAI3997945.1"/>
    <property type="molecule type" value="Genomic_DNA"/>
</dbReference>
<evidence type="ECO:0000313" key="2">
    <source>
        <dbReference type="EMBL" id="CAI3997945.1"/>
    </source>
</evidence>
<evidence type="ECO:0000313" key="3">
    <source>
        <dbReference type="EMBL" id="CAL4785257.1"/>
    </source>
</evidence>
<feature type="region of interest" description="Disordered" evidence="1">
    <location>
        <begin position="189"/>
        <end position="211"/>
    </location>
</feature>
<dbReference type="Proteomes" id="UP001152797">
    <property type="component" value="Unassembled WGS sequence"/>
</dbReference>
<comment type="caution">
    <text evidence="2">The sequence shown here is derived from an EMBL/GenBank/DDBJ whole genome shotgun (WGS) entry which is preliminary data.</text>
</comment>
<feature type="region of interest" description="Disordered" evidence="1">
    <location>
        <begin position="85"/>
        <end position="138"/>
    </location>
</feature>
<name>A0A9P1CV05_9DINO</name>
<feature type="compositionally biased region" description="Pro residues" evidence="1">
    <location>
        <begin position="192"/>
        <end position="202"/>
    </location>
</feature>
<keyword evidence="4" id="KW-1185">Reference proteome</keyword>
<feature type="compositionally biased region" description="Low complexity" evidence="1">
    <location>
        <begin position="127"/>
        <end position="137"/>
    </location>
</feature>
<evidence type="ECO:0000256" key="1">
    <source>
        <dbReference type="SAM" id="MobiDB-lite"/>
    </source>
</evidence>
<sequence length="211" mass="21660">MMYPWYRVAFLGGIDLRKGPHIDAPRVGITLGQNATFAASEELPQPDGRVYLRLADGRGWAFDDSQLYPHDPVVTRGFWSPIGPGSSKTDPIAALQPGGGQHGHPAGARGPGLGLEPPGGFPPPAHPMGDAAARAAPMAPPVGPPPPAPGLPQHVPCGGFGQLGLGALGTGEEHRAIPTRIADWPNRFDRAPGPPGPGPVGPVGPAGHLFS</sequence>
<protein>
    <submittedName>
        <fullName evidence="3">F-box domain-containing protein</fullName>
    </submittedName>
</protein>
<dbReference type="AlphaFoldDB" id="A0A9P1CV05"/>
<gene>
    <name evidence="2" type="ORF">C1SCF055_LOCUS24281</name>
</gene>
<reference evidence="2" key="1">
    <citation type="submission" date="2022-10" db="EMBL/GenBank/DDBJ databases">
        <authorList>
            <person name="Chen Y."/>
            <person name="Dougan E. K."/>
            <person name="Chan C."/>
            <person name="Rhodes N."/>
            <person name="Thang M."/>
        </authorList>
    </citation>
    <scope>NUCLEOTIDE SEQUENCE</scope>
</reference>
<organism evidence="2">
    <name type="scientific">Cladocopium goreaui</name>
    <dbReference type="NCBI Taxonomy" id="2562237"/>
    <lineage>
        <taxon>Eukaryota</taxon>
        <taxon>Sar</taxon>
        <taxon>Alveolata</taxon>
        <taxon>Dinophyceae</taxon>
        <taxon>Suessiales</taxon>
        <taxon>Symbiodiniaceae</taxon>
        <taxon>Cladocopium</taxon>
    </lineage>
</organism>